<feature type="transmembrane region" description="Helical" evidence="1">
    <location>
        <begin position="202"/>
        <end position="221"/>
    </location>
</feature>
<dbReference type="InterPro" id="IPR003675">
    <property type="entry name" value="Rce1/LyrA-like_dom"/>
</dbReference>
<reference evidence="3 4" key="1">
    <citation type="journal article" date="2011" name="J. Bacteriol.">
        <title>Complete genome sequence of Algoriphagus sp. PR1, bacterial prey of a colony-forming choanoflagellate.</title>
        <authorList>
            <person name="Alegado R.A."/>
            <person name="Ferriera S."/>
            <person name="Nusbaum C."/>
            <person name="Young S.K."/>
            <person name="Zeng Q."/>
            <person name="Imamovic A."/>
            <person name="Fairclough S.R."/>
            <person name="King N."/>
        </authorList>
    </citation>
    <scope>NUCLEOTIDE SEQUENCE [LARGE SCALE GENOMIC DNA]</scope>
    <source>
        <strain evidence="3 4">PR1</strain>
    </source>
</reference>
<evidence type="ECO:0000313" key="3">
    <source>
        <dbReference type="EMBL" id="EAZ82388.1"/>
    </source>
</evidence>
<dbReference type="Pfam" id="PF02517">
    <property type="entry name" value="Rce1-like"/>
    <property type="match status" value="1"/>
</dbReference>
<dbReference type="GO" id="GO:0004175">
    <property type="term" value="F:endopeptidase activity"/>
    <property type="evidence" value="ECO:0007669"/>
    <property type="project" value="UniProtKB-ARBA"/>
</dbReference>
<name>A3HW66_9BACT</name>
<keyword evidence="1" id="KW-0812">Transmembrane</keyword>
<dbReference type="InterPro" id="IPR052710">
    <property type="entry name" value="CAAX_protease"/>
</dbReference>
<dbReference type="OrthoDB" id="1523022at2"/>
<keyword evidence="4" id="KW-1185">Reference proteome</keyword>
<feature type="transmembrane region" description="Helical" evidence="1">
    <location>
        <begin position="172"/>
        <end position="190"/>
    </location>
</feature>
<keyword evidence="1" id="KW-0472">Membrane</keyword>
<dbReference type="PANTHER" id="PTHR36435">
    <property type="entry name" value="SLR1288 PROTEIN"/>
    <property type="match status" value="1"/>
</dbReference>
<dbReference type="Proteomes" id="UP000003919">
    <property type="component" value="Chromosome"/>
</dbReference>
<proteinExistence type="predicted"/>
<gene>
    <name evidence="3" type="ORF">ALPR1_04065</name>
</gene>
<feature type="transmembrane region" description="Helical" evidence="1">
    <location>
        <begin position="283"/>
        <end position="302"/>
    </location>
</feature>
<dbReference type="AlphaFoldDB" id="A3HW66"/>
<sequence length="317" mass="35815">MEIYETHSEIAQRKSWLLSLIVIVLVAFGVLILLQGIALALVPILFNIPVEQLLGLFNGDLDVPNGRMAMLFVQGLGSGLGFWLAAWIITNFIEKANLHWDVQISRFQWKALAVVLIATTGGMLFNSLLIFFNSNLALPEFMSEVENWMRSMEDQMMELTKYLTDFQTIPELIAGIFVIGILAGIGEEMFFRGLLQPKMHQYFKSGHLGIWVTAIIFSSIHFQFFGFLPRVFLGAIFGYMYLYSGSLLYPILGHIFNNTFTVIMVYMAKQGMIDFDLESTDEVSYVASLLGLLVLVAGIYYLKKMKIPKDGKLDQSI</sequence>
<feature type="transmembrane region" description="Helical" evidence="1">
    <location>
        <begin position="227"/>
        <end position="244"/>
    </location>
</feature>
<evidence type="ECO:0000259" key="2">
    <source>
        <dbReference type="Pfam" id="PF02517"/>
    </source>
</evidence>
<comment type="caution">
    <text evidence="3">The sequence shown here is derived from an EMBL/GenBank/DDBJ whole genome shotgun (WGS) entry which is preliminary data.</text>
</comment>
<keyword evidence="1" id="KW-1133">Transmembrane helix</keyword>
<protein>
    <submittedName>
        <fullName evidence="3">Metal-dependent membrane protease</fullName>
    </submittedName>
</protein>
<feature type="transmembrane region" description="Helical" evidence="1">
    <location>
        <begin position="251"/>
        <end position="268"/>
    </location>
</feature>
<dbReference type="GO" id="GO:0006508">
    <property type="term" value="P:proteolysis"/>
    <property type="evidence" value="ECO:0007669"/>
    <property type="project" value="UniProtKB-KW"/>
</dbReference>
<dbReference type="PANTHER" id="PTHR36435:SF1">
    <property type="entry name" value="CAAX AMINO TERMINAL PROTEASE FAMILY PROTEIN"/>
    <property type="match status" value="1"/>
</dbReference>
<dbReference type="EMBL" id="CM001023">
    <property type="protein sequence ID" value="EAZ82388.1"/>
    <property type="molecule type" value="Genomic_DNA"/>
</dbReference>
<evidence type="ECO:0000313" key="4">
    <source>
        <dbReference type="Proteomes" id="UP000003919"/>
    </source>
</evidence>
<feature type="transmembrane region" description="Helical" evidence="1">
    <location>
        <begin position="20"/>
        <end position="48"/>
    </location>
</feature>
<dbReference type="eggNOG" id="COG1266">
    <property type="taxonomic scope" value="Bacteria"/>
</dbReference>
<dbReference type="GO" id="GO:0080120">
    <property type="term" value="P:CAAX-box protein maturation"/>
    <property type="evidence" value="ECO:0007669"/>
    <property type="project" value="UniProtKB-ARBA"/>
</dbReference>
<dbReference type="RefSeq" id="WP_008198549.1">
    <property type="nucleotide sequence ID" value="NZ_CM001023.1"/>
</dbReference>
<evidence type="ECO:0000256" key="1">
    <source>
        <dbReference type="SAM" id="Phobius"/>
    </source>
</evidence>
<feature type="transmembrane region" description="Helical" evidence="1">
    <location>
        <begin position="111"/>
        <end position="132"/>
    </location>
</feature>
<feature type="domain" description="CAAX prenyl protease 2/Lysostaphin resistance protein A-like" evidence="2">
    <location>
        <begin position="172"/>
        <end position="260"/>
    </location>
</feature>
<keyword evidence="3" id="KW-0645">Protease</keyword>
<dbReference type="HOGENOM" id="CLU_067776_0_0_10"/>
<organism evidence="3 4">
    <name type="scientific">Algoriphagus machipongonensis</name>
    <dbReference type="NCBI Taxonomy" id="388413"/>
    <lineage>
        <taxon>Bacteria</taxon>
        <taxon>Pseudomonadati</taxon>
        <taxon>Bacteroidota</taxon>
        <taxon>Cytophagia</taxon>
        <taxon>Cytophagales</taxon>
        <taxon>Cyclobacteriaceae</taxon>
        <taxon>Algoriphagus</taxon>
    </lineage>
</organism>
<dbReference type="STRING" id="388413.ALPR1_04065"/>
<dbReference type="EMBL" id="AAXU02000001">
    <property type="protein sequence ID" value="EAZ82388.1"/>
    <property type="molecule type" value="Genomic_DNA"/>
</dbReference>
<accession>A3HW66</accession>
<keyword evidence="3" id="KW-0378">Hydrolase</keyword>
<feature type="transmembrane region" description="Helical" evidence="1">
    <location>
        <begin position="68"/>
        <end position="90"/>
    </location>
</feature>